<accession>B1Y5T4</accession>
<dbReference type="OrthoDB" id="8662382at2"/>
<dbReference type="STRING" id="395495.Lcho_3726"/>
<evidence type="ECO:0000313" key="2">
    <source>
        <dbReference type="Proteomes" id="UP000001693"/>
    </source>
</evidence>
<dbReference type="AlphaFoldDB" id="B1Y5T4"/>
<dbReference type="HOGENOM" id="CLU_197540_0_0_4"/>
<name>B1Y5T4_LEPCP</name>
<keyword evidence="1" id="KW-0449">Lipoprotein</keyword>
<dbReference type="PROSITE" id="PS51257">
    <property type="entry name" value="PROKAR_LIPOPROTEIN"/>
    <property type="match status" value="1"/>
</dbReference>
<organism evidence="1 2">
    <name type="scientific">Leptothrix cholodnii (strain ATCC 51168 / LMG 8142 / SP-6)</name>
    <name type="common">Leptothrix discophora (strain SP-6)</name>
    <dbReference type="NCBI Taxonomy" id="395495"/>
    <lineage>
        <taxon>Bacteria</taxon>
        <taxon>Pseudomonadati</taxon>
        <taxon>Pseudomonadota</taxon>
        <taxon>Betaproteobacteria</taxon>
        <taxon>Burkholderiales</taxon>
        <taxon>Sphaerotilaceae</taxon>
        <taxon>Leptothrix</taxon>
    </lineage>
</organism>
<sequence length="77" mass="8421">MRVAALLMLPVLVLAGCGERPQELAHSKKDSGPAWQGAANEFIAPGWKAGDEQSWERQMQARAQNQNEYLRTGGAAR</sequence>
<gene>
    <name evidence="1" type="ordered locus">Lcho_3726</name>
</gene>
<proteinExistence type="predicted"/>
<dbReference type="KEGG" id="lch:Lcho_3726"/>
<evidence type="ECO:0000313" key="1">
    <source>
        <dbReference type="EMBL" id="ACB35980.1"/>
    </source>
</evidence>
<protein>
    <submittedName>
        <fullName evidence="1">Putative lipoprotein</fullName>
    </submittedName>
</protein>
<dbReference type="EMBL" id="CP001013">
    <property type="protein sequence ID" value="ACB35980.1"/>
    <property type="molecule type" value="Genomic_DNA"/>
</dbReference>
<dbReference type="eggNOG" id="ENOG5033C8N">
    <property type="taxonomic scope" value="Bacteria"/>
</dbReference>
<dbReference type="Proteomes" id="UP000001693">
    <property type="component" value="Chromosome"/>
</dbReference>
<reference evidence="1 2" key="1">
    <citation type="submission" date="2008-03" db="EMBL/GenBank/DDBJ databases">
        <title>Complete sequence of Leptothrix cholodnii SP-6.</title>
        <authorList>
            <consortium name="US DOE Joint Genome Institute"/>
            <person name="Copeland A."/>
            <person name="Lucas S."/>
            <person name="Lapidus A."/>
            <person name="Glavina del Rio T."/>
            <person name="Dalin E."/>
            <person name="Tice H."/>
            <person name="Bruce D."/>
            <person name="Goodwin L."/>
            <person name="Pitluck S."/>
            <person name="Chertkov O."/>
            <person name="Brettin T."/>
            <person name="Detter J.C."/>
            <person name="Han C."/>
            <person name="Kuske C.R."/>
            <person name="Schmutz J."/>
            <person name="Larimer F."/>
            <person name="Land M."/>
            <person name="Hauser L."/>
            <person name="Kyrpides N."/>
            <person name="Lykidis A."/>
            <person name="Emerson D."/>
            <person name="Richardson P."/>
        </authorList>
    </citation>
    <scope>NUCLEOTIDE SEQUENCE [LARGE SCALE GENOMIC DNA]</scope>
    <source>
        <strain evidence="2">ATCC 51168 / LMG 8142 / SP-6</strain>
    </source>
</reference>
<keyword evidence="2" id="KW-1185">Reference proteome</keyword>